<organism evidence="1 2">
    <name type="scientific">Clostridium scatologenes</name>
    <dbReference type="NCBI Taxonomy" id="1548"/>
    <lineage>
        <taxon>Bacteria</taxon>
        <taxon>Bacillati</taxon>
        <taxon>Bacillota</taxon>
        <taxon>Clostridia</taxon>
        <taxon>Eubacteriales</taxon>
        <taxon>Clostridiaceae</taxon>
        <taxon>Clostridium</taxon>
    </lineage>
</organism>
<accession>A0A0E3M659</accession>
<name>A0A0E3M659_CLOSL</name>
<dbReference type="EMBL" id="CP009933">
    <property type="protein sequence ID" value="AKA69222.1"/>
    <property type="molecule type" value="Genomic_DNA"/>
</dbReference>
<reference evidence="1 2" key="1">
    <citation type="journal article" date="2015" name="J. Biotechnol.">
        <title>Complete genome sequence of a malodorant-producing acetogen, Clostridium scatologenes ATCC 25775(T).</title>
        <authorList>
            <person name="Zhu Z."/>
            <person name="Guo T."/>
            <person name="Zheng H."/>
            <person name="Song T."/>
            <person name="Ouyang P."/>
            <person name="Xie J."/>
        </authorList>
    </citation>
    <scope>NUCLEOTIDE SEQUENCE [LARGE SCALE GENOMIC DNA]</scope>
    <source>
        <strain evidence="1 2">ATCC 25775</strain>
    </source>
</reference>
<dbReference type="Proteomes" id="UP000033115">
    <property type="component" value="Chromosome"/>
</dbReference>
<evidence type="ECO:0000313" key="1">
    <source>
        <dbReference type="EMBL" id="AKA69222.1"/>
    </source>
</evidence>
<dbReference type="KEGG" id="csq:CSCA_2097"/>
<gene>
    <name evidence="1" type="ORF">CSCA_2097</name>
</gene>
<sequence>MKVEDILFNFSTSAVTSSIAAFYSSVIAETCSEDAERVSDTCAASSISISS</sequence>
<evidence type="ECO:0000313" key="2">
    <source>
        <dbReference type="Proteomes" id="UP000033115"/>
    </source>
</evidence>
<protein>
    <submittedName>
        <fullName evidence="1">Uncharacterized protein</fullName>
    </submittedName>
</protein>
<dbReference type="AlphaFoldDB" id="A0A0E3M659"/>
<proteinExistence type="predicted"/>
<dbReference type="HOGENOM" id="CLU_3097475_0_0_9"/>
<keyword evidence="2" id="KW-1185">Reference proteome</keyword>